<dbReference type="SUPFAM" id="SSF55681">
    <property type="entry name" value="Class II aaRS and biotin synthetases"/>
    <property type="match status" value="1"/>
</dbReference>
<dbReference type="Proteomes" id="UP001500420">
    <property type="component" value="Unassembled WGS sequence"/>
</dbReference>
<dbReference type="AlphaFoldDB" id="A0AAV3T6T6"/>
<evidence type="ECO:0000259" key="1">
    <source>
        <dbReference type="PROSITE" id="PS51733"/>
    </source>
</evidence>
<name>A0AAV3T6T6_9EURY</name>
<dbReference type="EMBL" id="BAAADV010000001">
    <property type="protein sequence ID" value="GAA0665214.1"/>
    <property type="molecule type" value="Genomic_DNA"/>
</dbReference>
<evidence type="ECO:0000313" key="3">
    <source>
        <dbReference type="Proteomes" id="UP001500420"/>
    </source>
</evidence>
<sequence length="226" mass="23917">MRVLRGRAATPEADAEATAELLARTGETGEPGLRVWRPHRQVAFGRRDANAEGYEGARRAAGERGFEPVERSVGGRAVAYTGTTLAVAHARPIDDIRQGLDERYDEAVDQLRAALGRLGVDAEPGEPPNSFCPGTHSLQAEDRKIAGVAQRVKQEAALVASVVMVDERSEIADVLAPVYGALGVPFDPETVGSVADAGGPDDPETVARAIEDAVIGSREATIERIS</sequence>
<accession>A0AAV3T6T6</accession>
<keyword evidence="2" id="KW-0436">Ligase</keyword>
<protein>
    <submittedName>
        <fullName evidence="2">Biotin/lipoate A/B protein ligase family protein</fullName>
    </submittedName>
</protein>
<feature type="domain" description="BPL/LPL catalytic" evidence="1">
    <location>
        <begin position="27"/>
        <end position="222"/>
    </location>
</feature>
<dbReference type="InterPro" id="IPR045864">
    <property type="entry name" value="aa-tRNA-synth_II/BPL/LPL"/>
</dbReference>
<dbReference type="RefSeq" id="WP_343772563.1">
    <property type="nucleotide sequence ID" value="NZ_BAAADV010000001.1"/>
</dbReference>
<reference evidence="2 3" key="1">
    <citation type="journal article" date="2019" name="Int. J. Syst. Evol. Microbiol.">
        <title>The Global Catalogue of Microorganisms (GCM) 10K type strain sequencing project: providing services to taxonomists for standard genome sequencing and annotation.</title>
        <authorList>
            <consortium name="The Broad Institute Genomics Platform"/>
            <consortium name="The Broad Institute Genome Sequencing Center for Infectious Disease"/>
            <person name="Wu L."/>
            <person name="Ma J."/>
        </authorList>
    </citation>
    <scope>NUCLEOTIDE SEQUENCE [LARGE SCALE GENOMIC DNA]</scope>
    <source>
        <strain evidence="2 3">JCM 16328</strain>
    </source>
</reference>
<organism evidence="2 3">
    <name type="scientific">Natronoarchaeum mannanilyticum</name>
    <dbReference type="NCBI Taxonomy" id="926360"/>
    <lineage>
        <taxon>Archaea</taxon>
        <taxon>Methanobacteriati</taxon>
        <taxon>Methanobacteriota</taxon>
        <taxon>Stenosarchaea group</taxon>
        <taxon>Halobacteria</taxon>
        <taxon>Halobacteriales</taxon>
        <taxon>Natronoarchaeaceae</taxon>
    </lineage>
</organism>
<dbReference type="PROSITE" id="PS51733">
    <property type="entry name" value="BPL_LPL_CATALYTIC"/>
    <property type="match status" value="1"/>
</dbReference>
<dbReference type="GO" id="GO:0016874">
    <property type="term" value="F:ligase activity"/>
    <property type="evidence" value="ECO:0007669"/>
    <property type="project" value="UniProtKB-KW"/>
</dbReference>
<keyword evidence="3" id="KW-1185">Reference proteome</keyword>
<proteinExistence type="predicted"/>
<evidence type="ECO:0000313" key="2">
    <source>
        <dbReference type="EMBL" id="GAA0665214.1"/>
    </source>
</evidence>
<dbReference type="Gene3D" id="3.30.930.10">
    <property type="entry name" value="Bira Bifunctional Protein, Domain 2"/>
    <property type="match status" value="1"/>
</dbReference>
<dbReference type="InterPro" id="IPR004143">
    <property type="entry name" value="BPL_LPL_catalytic"/>
</dbReference>
<gene>
    <name evidence="2" type="ORF">GCM10009020_07790</name>
</gene>
<comment type="caution">
    <text evidence="2">The sequence shown here is derived from an EMBL/GenBank/DDBJ whole genome shotgun (WGS) entry which is preliminary data.</text>
</comment>
<dbReference type="Pfam" id="PF21948">
    <property type="entry name" value="LplA-B_cat"/>
    <property type="match status" value="1"/>
</dbReference>